<evidence type="ECO:0000256" key="9">
    <source>
        <dbReference type="RuleBase" id="RU361189"/>
    </source>
</evidence>
<dbReference type="AlphaFoldDB" id="A0A482XGT8"/>
<dbReference type="PANTHER" id="PTHR11629">
    <property type="entry name" value="VACUOLAR PROTON ATPASES"/>
    <property type="match status" value="1"/>
</dbReference>
<evidence type="ECO:0000256" key="6">
    <source>
        <dbReference type="ARBA" id="ARBA00022989"/>
    </source>
</evidence>
<comment type="similarity">
    <text evidence="2 9">Belongs to the V-ATPase 116 kDa subunit family.</text>
</comment>
<comment type="function">
    <text evidence="9">Essential component of the vacuolar proton pump (V-ATPase), a multimeric enzyme that catalyzes the translocation of protons across the membranes. Required for assembly and activity of the V-ATPase.</text>
</comment>
<comment type="subcellular location">
    <subcellularLocation>
        <location evidence="1">Membrane</location>
        <topology evidence="1">Multi-pass membrane protein</topology>
    </subcellularLocation>
</comment>
<evidence type="ECO:0000313" key="10">
    <source>
        <dbReference type="EMBL" id="RZF45245.1"/>
    </source>
</evidence>
<dbReference type="GO" id="GO:0046961">
    <property type="term" value="F:proton-transporting ATPase activity, rotational mechanism"/>
    <property type="evidence" value="ECO:0007669"/>
    <property type="project" value="InterPro"/>
</dbReference>
<dbReference type="PANTHER" id="PTHR11629:SF61">
    <property type="entry name" value="V-TYPE PROTON ATPASE SUBUNIT A"/>
    <property type="match status" value="1"/>
</dbReference>
<evidence type="ECO:0000256" key="8">
    <source>
        <dbReference type="ARBA" id="ARBA00023136"/>
    </source>
</evidence>
<feature type="transmembrane region" description="Helical" evidence="9">
    <location>
        <begin position="656"/>
        <end position="682"/>
    </location>
</feature>
<dbReference type="EMBL" id="QKKF02009630">
    <property type="protein sequence ID" value="RZF45245.1"/>
    <property type="molecule type" value="Genomic_DNA"/>
</dbReference>
<dbReference type="InterPro" id="IPR026028">
    <property type="entry name" value="V-type_ATPase_116kDa_su_euka"/>
</dbReference>
<accession>A0A482XGT8</accession>
<evidence type="ECO:0000256" key="3">
    <source>
        <dbReference type="ARBA" id="ARBA00022448"/>
    </source>
</evidence>
<feature type="transmembrane region" description="Helical" evidence="9">
    <location>
        <begin position="794"/>
        <end position="819"/>
    </location>
</feature>
<dbReference type="SMR" id="A0A482XGT8"/>
<feature type="transmembrane region" description="Helical" evidence="9">
    <location>
        <begin position="464"/>
        <end position="483"/>
    </location>
</feature>
<gene>
    <name evidence="10" type="ORF">LSTR_LSTR010389</name>
</gene>
<feature type="transmembrane region" description="Helical" evidence="9">
    <location>
        <begin position="552"/>
        <end position="569"/>
    </location>
</feature>
<feature type="transmembrane region" description="Helical" evidence="9">
    <location>
        <begin position="616"/>
        <end position="636"/>
    </location>
</feature>
<dbReference type="STRING" id="195883.A0A482XGT8"/>
<feature type="transmembrane region" description="Helical" evidence="9">
    <location>
        <begin position="581"/>
        <end position="604"/>
    </location>
</feature>
<dbReference type="GO" id="GO:0051117">
    <property type="term" value="F:ATPase binding"/>
    <property type="evidence" value="ECO:0007669"/>
    <property type="project" value="TreeGrafter"/>
</dbReference>
<evidence type="ECO:0000313" key="11">
    <source>
        <dbReference type="Proteomes" id="UP000291343"/>
    </source>
</evidence>
<protein>
    <recommendedName>
        <fullName evidence="9">V-type proton ATPase subunit a</fullName>
    </recommendedName>
</protein>
<keyword evidence="4 9" id="KW-0812">Transmembrane</keyword>
<proteinExistence type="inferred from homology"/>
<name>A0A482XGT8_LAOST</name>
<dbReference type="PIRSF" id="PIRSF001293">
    <property type="entry name" value="ATP6V0A1"/>
    <property type="match status" value="1"/>
</dbReference>
<keyword evidence="6 9" id="KW-1133">Transmembrane helix</keyword>
<evidence type="ECO:0000256" key="1">
    <source>
        <dbReference type="ARBA" id="ARBA00004141"/>
    </source>
</evidence>
<dbReference type="GO" id="GO:0005886">
    <property type="term" value="C:plasma membrane"/>
    <property type="evidence" value="ECO:0007669"/>
    <property type="project" value="TreeGrafter"/>
</dbReference>
<dbReference type="InterPro" id="IPR002490">
    <property type="entry name" value="V-ATPase_116kDa_su"/>
</dbReference>
<evidence type="ECO:0000256" key="4">
    <source>
        <dbReference type="ARBA" id="ARBA00022692"/>
    </source>
</evidence>
<sequence length="859" mass="100107">MGCSASNHRCETMSMYQMFLPYDSAYEITAILGEYALVEFRDLNASTSSHNRSFKKDVQRCVKIEQKMEFITNEMKKENIKPAKKLWDEDDPFAPNPTELFGLQKEHKLDDETSSLSLFWKLDQELRSVIENTKSTRETHLKLMEFKEVMRSVEYYFDDPENLPEKSQLSHLFSSKSTDPSPTEETSSLEMMMGTINQEKAFEFERTLWRVSMGNVFLHYDRLPIKLEDPETGHLVTKIVFIVVFQGGNLKTKIKKLMESYRAKTYECPDSANERWAVYKDVCDRIENLDEVLHESTLQKRNILEEAAKYMEYWLIMVLKAKATYHTMNGFNWTDEKRKMLVAEFWIPDCHMDDLTAVMDSKKFQFAKPALYRVEVDEMPPTYHNLNKFTQVFQDMVDSYGASTYREVNPAPYLVITFPFLFSVMFGDWGHGLIMTLASSWLILNEKRLRASVQENEVYRMFYNGRYITLLMGMFSIFSGLMYNECFGRAANFFDSGWRVGPAIEELNSGDSKSTELEPDMSFTRPYWFGIDPVWHLSKNAIVFKNSIRMKLSVIFGVTQMIFGLYLSVENYLYFGMYRKIFTVFLPQLVFISSLFLYLIILVFIKWYTYGPRRGVIYSSPCAPPILNTFISMILFTRREANENCDLNMFRAQDELQLFLVTVAGLCIPWLFLAEPIIIIFSKRGKKPHSARNAIEIASKEDEQRLQNQASSVTIHSEVLSSKEKHYFQQHEENQSVVDIFIHQGIHAIEFILGSISNTASYLRLWALALAHEQLSEVSWNQVMRRALANDSNIFIKAVTVYFAFITWAFLTMAILVLMEGLSAFLHALRLHWIEFQSKFYEGNGHKFQPFSFKALIHS</sequence>
<keyword evidence="5 9" id="KW-0375">Hydrogen ion transport</keyword>
<dbReference type="Proteomes" id="UP000291343">
    <property type="component" value="Unassembled WGS sequence"/>
</dbReference>
<evidence type="ECO:0000256" key="2">
    <source>
        <dbReference type="ARBA" id="ARBA00009904"/>
    </source>
</evidence>
<reference evidence="10 11" key="1">
    <citation type="journal article" date="2017" name="Gigascience">
        <title>Genome sequence of the small brown planthopper, Laodelphax striatellus.</title>
        <authorList>
            <person name="Zhu J."/>
            <person name="Jiang F."/>
            <person name="Wang X."/>
            <person name="Yang P."/>
            <person name="Bao Y."/>
            <person name="Zhao W."/>
            <person name="Wang W."/>
            <person name="Lu H."/>
            <person name="Wang Q."/>
            <person name="Cui N."/>
            <person name="Li J."/>
            <person name="Chen X."/>
            <person name="Luo L."/>
            <person name="Yu J."/>
            <person name="Kang L."/>
            <person name="Cui F."/>
        </authorList>
    </citation>
    <scope>NUCLEOTIDE SEQUENCE [LARGE SCALE GENOMIC DNA]</scope>
    <source>
        <strain evidence="10">Lst14</strain>
    </source>
</reference>
<evidence type="ECO:0000256" key="5">
    <source>
        <dbReference type="ARBA" id="ARBA00022781"/>
    </source>
</evidence>
<evidence type="ECO:0000256" key="7">
    <source>
        <dbReference type="ARBA" id="ARBA00023065"/>
    </source>
</evidence>
<dbReference type="GO" id="GO:0000220">
    <property type="term" value="C:vacuolar proton-transporting V-type ATPase, V0 domain"/>
    <property type="evidence" value="ECO:0007669"/>
    <property type="project" value="InterPro"/>
</dbReference>
<organism evidence="10 11">
    <name type="scientific">Laodelphax striatellus</name>
    <name type="common">Small brown planthopper</name>
    <name type="synonym">Delphax striatella</name>
    <dbReference type="NCBI Taxonomy" id="195883"/>
    <lineage>
        <taxon>Eukaryota</taxon>
        <taxon>Metazoa</taxon>
        <taxon>Ecdysozoa</taxon>
        <taxon>Arthropoda</taxon>
        <taxon>Hexapoda</taxon>
        <taxon>Insecta</taxon>
        <taxon>Pterygota</taxon>
        <taxon>Neoptera</taxon>
        <taxon>Paraneoptera</taxon>
        <taxon>Hemiptera</taxon>
        <taxon>Auchenorrhyncha</taxon>
        <taxon>Fulgoroidea</taxon>
        <taxon>Delphacidae</taxon>
        <taxon>Criomorphinae</taxon>
        <taxon>Laodelphax</taxon>
    </lineage>
</organism>
<dbReference type="InParanoid" id="A0A482XGT8"/>
<feature type="transmembrane region" description="Helical" evidence="9">
    <location>
        <begin position="413"/>
        <end position="444"/>
    </location>
</feature>
<keyword evidence="7 9" id="KW-0406">Ion transport</keyword>
<comment type="caution">
    <text evidence="10">The sequence shown here is derived from an EMBL/GenBank/DDBJ whole genome shotgun (WGS) entry which is preliminary data.</text>
</comment>
<dbReference type="Pfam" id="PF01496">
    <property type="entry name" value="V_ATPase_I"/>
    <property type="match status" value="1"/>
</dbReference>
<dbReference type="GO" id="GO:0007035">
    <property type="term" value="P:vacuolar acidification"/>
    <property type="evidence" value="ECO:0007669"/>
    <property type="project" value="TreeGrafter"/>
</dbReference>
<keyword evidence="8 9" id="KW-0472">Membrane</keyword>
<keyword evidence="3 9" id="KW-0813">Transport</keyword>
<keyword evidence="11" id="KW-1185">Reference proteome</keyword>
<dbReference type="OrthoDB" id="10264220at2759"/>